<sequence>MRGTNVFTQLQLPKTSDGFSKLDQQQGNPRSEAGAAGGVIRIRIVGGHIGNPVPNNSFQSIRHNIGIVLTPFERPELTESYEAVCMRARLIVQVEKNSDGLYDIVRRELDTCVRKVLNALLEYKEDGWIRYIGRMCDWFHDAVALLQSLLYPLDQERNIKTLAYKLFNDVVFGQAALSRKLKENLELTVLTSNGGLSASMDVNAAQSVKHLLQHLIAHDIYSEYETFLLNATEKYYVGLSATMAKDDPVAFFDWASALIDQEISTAQLTFPRVETHVLFKKCIEKTFFLLPSTEKNRLARINWFATPETVKAYVDQDRIDTLGKVYHLFKSFDQPAPLRVLYLAWMNFIHNYVSSVVQSSSEETMVPTLLKFKPRADEILESAFRKSSDFSDALSNGFSSGFKTRRNKPAEMLAKYLDGMMRKGQAKFIQSLSSSSSADTSIVQDKLFHSHLLLVLSLYCYTHDKDVFRTFYHRLLAKRLLLNRSASSDAEKKMLEILTKEYDAQFGLGEQMFKDLVQSDDIMSQFRVWTSAMEYHDNLQVRVLQRGAWPFMVAKQQIRLTDEMQSQLDLFSKFYESKHARQKLEWDHALGTMSLKTRFRSKMVKGKASGSHPPRSDAHTSKKPRLSDGPVEEEGKEVVEKELSVSIPQGIVLLMFQSEDEVGFLDIKDKCGIDDPTLRLTLQSLACGKKKVLKKIPPGKEINDEDVFMFNEEFAKTEELEGRRGYRIHINGIQGKVETVESQSTHQSIQSDRKHLLDAALVRIMKRRRLWPTSS</sequence>
<evidence type="ECO:0000256" key="2">
    <source>
        <dbReference type="PROSITE-ProRule" id="PRU00330"/>
    </source>
</evidence>
<dbReference type="SMART" id="SM00182">
    <property type="entry name" value="CULLIN"/>
    <property type="match status" value="1"/>
</dbReference>
<dbReference type="OrthoDB" id="27073at2759"/>
<dbReference type="InterPro" id="IPR001373">
    <property type="entry name" value="Cullin_N"/>
</dbReference>
<dbReference type="PROSITE" id="PS50069">
    <property type="entry name" value="CULLIN_2"/>
    <property type="match status" value="1"/>
</dbReference>
<feature type="region of interest" description="Disordered" evidence="4">
    <location>
        <begin position="603"/>
        <end position="634"/>
    </location>
</feature>
<dbReference type="Pfam" id="PF00888">
    <property type="entry name" value="Cullin"/>
    <property type="match status" value="1"/>
</dbReference>
<dbReference type="InterPro" id="IPR036317">
    <property type="entry name" value="Cullin_homology_sf"/>
</dbReference>
<dbReference type="InterPro" id="IPR036388">
    <property type="entry name" value="WH-like_DNA-bd_sf"/>
</dbReference>
<dbReference type="AlphaFoldDB" id="A0A6A4HNH3"/>
<dbReference type="SUPFAM" id="SSF75632">
    <property type="entry name" value="Cullin homology domain"/>
    <property type="match status" value="1"/>
</dbReference>
<dbReference type="Proteomes" id="UP000799118">
    <property type="component" value="Unassembled WGS sequence"/>
</dbReference>
<evidence type="ECO:0000256" key="3">
    <source>
        <dbReference type="RuleBase" id="RU003829"/>
    </source>
</evidence>
<comment type="similarity">
    <text evidence="1 2 3">Belongs to the cullin family.</text>
</comment>
<dbReference type="InterPro" id="IPR016158">
    <property type="entry name" value="Cullin_homology"/>
</dbReference>
<proteinExistence type="inferred from homology"/>
<dbReference type="Gene3D" id="3.30.230.130">
    <property type="entry name" value="Cullin, Chain C, Domain 2"/>
    <property type="match status" value="1"/>
</dbReference>
<evidence type="ECO:0000259" key="5">
    <source>
        <dbReference type="PROSITE" id="PS50069"/>
    </source>
</evidence>
<dbReference type="GO" id="GO:0006511">
    <property type="term" value="P:ubiquitin-dependent protein catabolic process"/>
    <property type="evidence" value="ECO:0007669"/>
    <property type="project" value="InterPro"/>
</dbReference>
<dbReference type="InterPro" id="IPR016159">
    <property type="entry name" value="Cullin_repeat-like_dom_sf"/>
</dbReference>
<accession>A0A6A4HNH3</accession>
<dbReference type="Pfam" id="PF26557">
    <property type="entry name" value="Cullin_AB"/>
    <property type="match status" value="1"/>
</dbReference>
<dbReference type="InterPro" id="IPR059120">
    <property type="entry name" value="Cullin-like_AB"/>
</dbReference>
<dbReference type="Gene3D" id="1.20.1310.10">
    <property type="entry name" value="Cullin Repeats"/>
    <property type="match status" value="2"/>
</dbReference>
<protein>
    <recommendedName>
        <fullName evidence="5">Cullin family profile domain-containing protein</fullName>
    </recommendedName>
</protein>
<evidence type="ECO:0000256" key="4">
    <source>
        <dbReference type="SAM" id="MobiDB-lite"/>
    </source>
</evidence>
<name>A0A6A4HNH3_9AGAR</name>
<dbReference type="SUPFAM" id="SSF74788">
    <property type="entry name" value="Cullin repeat-like"/>
    <property type="match status" value="1"/>
</dbReference>
<evidence type="ECO:0000313" key="7">
    <source>
        <dbReference type="Proteomes" id="UP000799118"/>
    </source>
</evidence>
<reference evidence="6" key="1">
    <citation type="journal article" date="2019" name="Environ. Microbiol.">
        <title>Fungal ecological strategies reflected in gene transcription - a case study of two litter decomposers.</title>
        <authorList>
            <person name="Barbi F."/>
            <person name="Kohler A."/>
            <person name="Barry K."/>
            <person name="Baskaran P."/>
            <person name="Daum C."/>
            <person name="Fauchery L."/>
            <person name="Ihrmark K."/>
            <person name="Kuo A."/>
            <person name="LaButti K."/>
            <person name="Lipzen A."/>
            <person name="Morin E."/>
            <person name="Grigoriev I.V."/>
            <person name="Henrissat B."/>
            <person name="Lindahl B."/>
            <person name="Martin F."/>
        </authorList>
    </citation>
    <scope>NUCLEOTIDE SEQUENCE</scope>
    <source>
        <strain evidence="6">JB14</strain>
    </source>
</reference>
<dbReference type="PANTHER" id="PTHR11932">
    <property type="entry name" value="CULLIN"/>
    <property type="match status" value="1"/>
</dbReference>
<organism evidence="6 7">
    <name type="scientific">Gymnopus androsaceus JB14</name>
    <dbReference type="NCBI Taxonomy" id="1447944"/>
    <lineage>
        <taxon>Eukaryota</taxon>
        <taxon>Fungi</taxon>
        <taxon>Dikarya</taxon>
        <taxon>Basidiomycota</taxon>
        <taxon>Agaricomycotina</taxon>
        <taxon>Agaricomycetes</taxon>
        <taxon>Agaricomycetidae</taxon>
        <taxon>Agaricales</taxon>
        <taxon>Marasmiineae</taxon>
        <taxon>Omphalotaceae</taxon>
        <taxon>Gymnopus</taxon>
    </lineage>
</organism>
<feature type="domain" description="Cullin family profile" evidence="5">
    <location>
        <begin position="408"/>
        <end position="686"/>
    </location>
</feature>
<gene>
    <name evidence="6" type="ORF">BT96DRAFT_641844</name>
</gene>
<keyword evidence="7" id="KW-1185">Reference proteome</keyword>
<evidence type="ECO:0000256" key="1">
    <source>
        <dbReference type="ARBA" id="ARBA00006019"/>
    </source>
</evidence>
<dbReference type="GO" id="GO:0031625">
    <property type="term" value="F:ubiquitin protein ligase binding"/>
    <property type="evidence" value="ECO:0007669"/>
    <property type="project" value="InterPro"/>
</dbReference>
<dbReference type="InterPro" id="IPR045093">
    <property type="entry name" value="Cullin"/>
</dbReference>
<evidence type="ECO:0000313" key="6">
    <source>
        <dbReference type="EMBL" id="KAE9400542.1"/>
    </source>
</evidence>
<dbReference type="EMBL" id="ML769455">
    <property type="protein sequence ID" value="KAE9400542.1"/>
    <property type="molecule type" value="Genomic_DNA"/>
</dbReference>
<dbReference type="Gene3D" id="1.10.10.10">
    <property type="entry name" value="Winged helix-like DNA-binding domain superfamily/Winged helix DNA-binding domain"/>
    <property type="match status" value="1"/>
</dbReference>